<dbReference type="FunFam" id="1.20.1640.10:FF:000002">
    <property type="entry name" value="Efflux pump membrane transporter"/>
    <property type="match status" value="1"/>
</dbReference>
<dbReference type="InterPro" id="IPR001036">
    <property type="entry name" value="Acrflvin-R"/>
</dbReference>
<dbReference type="EMBL" id="JFHE01000004">
    <property type="protein sequence ID" value="KDR36011.1"/>
    <property type="molecule type" value="Genomic_DNA"/>
</dbReference>
<dbReference type="InterPro" id="IPR027463">
    <property type="entry name" value="AcrB_DN_DC_subdom"/>
</dbReference>
<keyword evidence="6 9" id="KW-0812">Transmembrane</keyword>
<keyword evidence="5 9" id="KW-0997">Cell inner membrane</keyword>
<dbReference type="eggNOG" id="COG0841">
    <property type="taxonomic scope" value="Bacteria"/>
</dbReference>
<evidence type="ECO:0000313" key="12">
    <source>
        <dbReference type="Proteomes" id="UP000027439"/>
    </source>
</evidence>
<dbReference type="GO" id="GO:0042910">
    <property type="term" value="F:xenobiotic transmembrane transporter activity"/>
    <property type="evidence" value="ECO:0007669"/>
    <property type="project" value="TreeGrafter"/>
</dbReference>
<feature type="transmembrane region" description="Helical" evidence="9">
    <location>
        <begin position="874"/>
        <end position="891"/>
    </location>
</feature>
<keyword evidence="8 9" id="KW-0472">Membrane</keyword>
<feature type="transmembrane region" description="Helical" evidence="9">
    <location>
        <begin position="969"/>
        <end position="990"/>
    </location>
</feature>
<reference evidence="11 12" key="2">
    <citation type="submission" date="2014-03" db="EMBL/GenBank/DDBJ databases">
        <title>Draft Genome Sequences of Four Burkholderia Strains.</title>
        <authorList>
            <person name="Liu X.Y."/>
            <person name="Li C.X."/>
            <person name="Xu J.H."/>
        </authorList>
    </citation>
    <scope>NUCLEOTIDE SEQUENCE [LARGE SCALE GENOMIC DNA]</scope>
    <source>
        <strain evidence="11 12">R27</strain>
    </source>
</reference>
<dbReference type="NCBIfam" id="TIGR00915">
    <property type="entry name" value="2A0602"/>
    <property type="match status" value="1"/>
</dbReference>
<dbReference type="AlphaFoldDB" id="A0A069PF89"/>
<dbReference type="Gene3D" id="3.30.70.1440">
    <property type="entry name" value="Multidrug efflux transporter AcrB pore domain"/>
    <property type="match status" value="1"/>
</dbReference>
<comment type="subcellular location">
    <subcellularLocation>
        <location evidence="1 9">Cell inner membrane</location>
        <topology evidence="1 9">Multi-pass membrane protein</topology>
    </subcellularLocation>
</comment>
<evidence type="ECO:0000313" key="10">
    <source>
        <dbReference type="EMBL" id="GGD57394.1"/>
    </source>
</evidence>
<feature type="transmembrane region" description="Helical" evidence="9">
    <location>
        <begin position="924"/>
        <end position="948"/>
    </location>
</feature>
<evidence type="ECO:0000256" key="1">
    <source>
        <dbReference type="ARBA" id="ARBA00004429"/>
    </source>
</evidence>
<dbReference type="OrthoDB" id="9176627at2"/>
<feature type="transmembrane region" description="Helical" evidence="9">
    <location>
        <begin position="340"/>
        <end position="359"/>
    </location>
</feature>
<dbReference type="FunFam" id="3.30.70.1430:FF:000002">
    <property type="entry name" value="Efflux pump membrane transporter"/>
    <property type="match status" value="1"/>
</dbReference>
<reference evidence="13" key="3">
    <citation type="journal article" date="2019" name="Int. J. Syst. Evol. Microbiol.">
        <title>The Global Catalogue of Microorganisms (GCM) 10K type strain sequencing project: providing services to taxonomists for standard genome sequencing and annotation.</title>
        <authorList>
            <consortium name="The Broad Institute Genomics Platform"/>
            <consortium name="The Broad Institute Genome Sequencing Center for Infectious Disease"/>
            <person name="Wu L."/>
            <person name="Ma J."/>
        </authorList>
    </citation>
    <scope>NUCLEOTIDE SEQUENCE [LARGE SCALE GENOMIC DNA]</scope>
    <source>
        <strain evidence="13">CGMCC 1.11013</strain>
    </source>
</reference>
<feature type="transmembrane region" description="Helical" evidence="9">
    <location>
        <begin position="434"/>
        <end position="458"/>
    </location>
</feature>
<dbReference type="Gene3D" id="3.30.2090.10">
    <property type="entry name" value="Multidrug efflux transporter AcrB TolC docking domain, DN and DC subdomains"/>
    <property type="match status" value="2"/>
</dbReference>
<name>A0A069PF89_9BURK</name>
<organism evidence="11 12">
    <name type="scientific">Caballeronia grimmiae</name>
    <dbReference type="NCBI Taxonomy" id="1071679"/>
    <lineage>
        <taxon>Bacteria</taxon>
        <taxon>Pseudomonadati</taxon>
        <taxon>Pseudomonadota</taxon>
        <taxon>Betaproteobacteria</taxon>
        <taxon>Burkholderiales</taxon>
        <taxon>Burkholderiaceae</taxon>
        <taxon>Caballeronia</taxon>
    </lineage>
</organism>
<proteinExistence type="inferred from homology"/>
<dbReference type="NCBIfam" id="NF000282">
    <property type="entry name" value="RND_permease_1"/>
    <property type="match status" value="1"/>
</dbReference>
<protein>
    <recommendedName>
        <fullName evidence="9">Efflux pump membrane transporter</fullName>
    </recommendedName>
</protein>
<comment type="similarity">
    <text evidence="2 9">Belongs to the resistance-nodulation-cell division (RND) (TC 2.A.6) family.</text>
</comment>
<dbReference type="EMBL" id="BMEG01000001">
    <property type="protein sequence ID" value="GGD57394.1"/>
    <property type="molecule type" value="Genomic_DNA"/>
</dbReference>
<evidence type="ECO:0000256" key="2">
    <source>
        <dbReference type="ARBA" id="ARBA00010942"/>
    </source>
</evidence>
<evidence type="ECO:0000256" key="5">
    <source>
        <dbReference type="ARBA" id="ARBA00022519"/>
    </source>
</evidence>
<evidence type="ECO:0000256" key="7">
    <source>
        <dbReference type="ARBA" id="ARBA00022989"/>
    </source>
</evidence>
<dbReference type="Gene3D" id="3.30.70.1430">
    <property type="entry name" value="Multidrug efflux transporter AcrB pore domain"/>
    <property type="match status" value="2"/>
</dbReference>
<dbReference type="FunFam" id="3.30.70.1430:FF:000001">
    <property type="entry name" value="Efflux pump membrane transporter"/>
    <property type="match status" value="1"/>
</dbReference>
<dbReference type="FunFam" id="3.30.2090.10:FF:000001">
    <property type="entry name" value="Efflux pump membrane transporter"/>
    <property type="match status" value="1"/>
</dbReference>
<dbReference type="GO" id="GO:0015562">
    <property type="term" value="F:efflux transmembrane transporter activity"/>
    <property type="evidence" value="ECO:0007669"/>
    <property type="project" value="InterPro"/>
</dbReference>
<feature type="transmembrane region" description="Helical" evidence="9">
    <location>
        <begin position="541"/>
        <end position="558"/>
    </location>
</feature>
<dbReference type="Pfam" id="PF00873">
    <property type="entry name" value="ACR_tran"/>
    <property type="match status" value="1"/>
</dbReference>
<evidence type="ECO:0000256" key="4">
    <source>
        <dbReference type="ARBA" id="ARBA00022475"/>
    </source>
</evidence>
<reference evidence="10" key="4">
    <citation type="submission" date="2024-05" db="EMBL/GenBank/DDBJ databases">
        <authorList>
            <person name="Sun Q."/>
            <person name="Zhou Y."/>
        </authorList>
    </citation>
    <scope>NUCLEOTIDE SEQUENCE</scope>
    <source>
        <strain evidence="10">CGMCC 1.11013</strain>
    </source>
</reference>
<keyword evidence="3 9" id="KW-0813">Transport</keyword>
<evidence type="ECO:0000256" key="9">
    <source>
        <dbReference type="RuleBase" id="RU364070"/>
    </source>
</evidence>
<feature type="transmembrane region" description="Helical" evidence="9">
    <location>
        <begin position="12"/>
        <end position="33"/>
    </location>
</feature>
<evidence type="ECO:0000313" key="13">
    <source>
        <dbReference type="Proteomes" id="UP000597138"/>
    </source>
</evidence>
<dbReference type="SUPFAM" id="SSF82866">
    <property type="entry name" value="Multidrug efflux transporter AcrB transmembrane domain"/>
    <property type="match status" value="2"/>
</dbReference>
<dbReference type="PANTHER" id="PTHR32063:SF13">
    <property type="entry name" value="MULTIDRUG EFFLUX PUMP SUBUNIT ACRB-RELATED"/>
    <property type="match status" value="1"/>
</dbReference>
<dbReference type="GO" id="GO:0005886">
    <property type="term" value="C:plasma membrane"/>
    <property type="evidence" value="ECO:0007669"/>
    <property type="project" value="UniProtKB-SubCell"/>
</dbReference>
<evidence type="ECO:0000256" key="8">
    <source>
        <dbReference type="ARBA" id="ARBA00023136"/>
    </source>
</evidence>
<accession>A0A069PF89</accession>
<dbReference type="InterPro" id="IPR004764">
    <property type="entry name" value="MdtF-like"/>
</dbReference>
<keyword evidence="4" id="KW-1003">Cell membrane</keyword>
<dbReference type="SUPFAM" id="SSF82693">
    <property type="entry name" value="Multidrug efflux transporter AcrB pore domain, PN1, PN2, PC1 and PC2 subdomains"/>
    <property type="match status" value="4"/>
</dbReference>
<feature type="transmembrane region" description="Helical" evidence="9">
    <location>
        <begin position="470"/>
        <end position="497"/>
    </location>
</feature>
<dbReference type="Proteomes" id="UP000027439">
    <property type="component" value="Unassembled WGS sequence"/>
</dbReference>
<evidence type="ECO:0000256" key="6">
    <source>
        <dbReference type="ARBA" id="ARBA00022692"/>
    </source>
</evidence>
<feature type="transmembrane region" description="Helical" evidence="9">
    <location>
        <begin position="366"/>
        <end position="388"/>
    </location>
</feature>
<keyword evidence="7 9" id="KW-1133">Transmembrane helix</keyword>
<dbReference type="SUPFAM" id="SSF82714">
    <property type="entry name" value="Multidrug efflux transporter AcrB TolC docking domain, DN and DC subdomains"/>
    <property type="match status" value="2"/>
</dbReference>
<dbReference type="PANTHER" id="PTHR32063">
    <property type="match status" value="1"/>
</dbReference>
<sequence>MAKFFIDRPIFAWVIAIVLMLAGVASIFTLPVAQYPTIAPPGVQISATYPGASAKTVENTVTQVIEQQMSGLDHLLYLSSTSDDSGTATITLTFAPGTNPDIAQVQVQNKLQLATPLLPQVVQQLGTKVTKSSNSFLLVLAFVSEDGSMSKYDLANYVASHIQDPVSRLDGVGTVTLFGSQYAMRIWLNANKLNNFGLTPVDVQAALQAQNVQVAGGSLGGTPSVPGQMLQATITEATLLSTPEQFGNVLLKVNQDGSQVRLKDVARIELGGENYNFDTKYSGQPAAGFGIQLATGANALATAKAVRQKIDELSKYFPHGLVVKYPYDTTPFVRLSIEDVVKTLIEGIVLVFLVMYLFLQNLRATLIPTIAVPVVLLGTFAIMGAVGFSINTLSMFGLVLAIGLLVDDAIVVVENVERVMAEEGLPPREATRKAMGQITGALVGVALVLSAVFVPVALSGGSVGAIYRQFSLTIVSAMVLSVLTALILTPALCATILKPIPQGHHEQKKGFFGWFNRTFDKSRDKYHSGVYHVIRRSGRWLLIYLVVIVAVGLLFVKLPKSFLPDEDQGTMFVLVQTPAGSTQETTARALKDVSDYLLNDEKSIVESTFTVNGFSFAGRGQNAGLVFVRMKDYAQRQKGDQKVQALVGRLFGRFSGYKNAVVFPVNPPSIPELGTAAGFDFELQDRAGVGHEALMNARNQLLGMAAKDPSLAQVRPNGLNDTPQFKVNIDREKALALGVTAVAIDQTFSIAWASAYVNNFLDTDSRIKKVYLQGDAPFRMTPENLSDWYVRNGSGGMVPFSAFATGNWTYGSPKLERYNGISSVEIQGAAAPGKSTGQAMQAMEALAAKLPAGIGFEWTGLSYQEIQSGSQAPILYGISILVVFLCLAALYESWSIPFSVIMVVPLGVIGALLAVTLRGLENDVFFQVGLLTTVGLSAKNAILIVEFARELQISEKMGPIEAAMEAARLRLRPILMTSLAFILGVMPLAISNGAGSASQHAIGTGVIGGMLTATFLAIFMVPMFFVVIRAQFSGDKENPEVALEHYQQHHPDEQHSRDGNEGH</sequence>
<dbReference type="Gene3D" id="1.20.1640.10">
    <property type="entry name" value="Multidrug efflux transporter AcrB transmembrane domain"/>
    <property type="match status" value="2"/>
</dbReference>
<dbReference type="Gene3D" id="3.30.70.1320">
    <property type="entry name" value="Multidrug efflux transporter AcrB pore domain like"/>
    <property type="match status" value="1"/>
</dbReference>
<dbReference type="PRINTS" id="PR00702">
    <property type="entry name" value="ACRIFLAVINRP"/>
</dbReference>
<dbReference type="RefSeq" id="WP_035961270.1">
    <property type="nucleotide sequence ID" value="NZ_BMEG01000001.1"/>
</dbReference>
<dbReference type="FunFam" id="1.20.1640.10:FF:000001">
    <property type="entry name" value="Efflux pump membrane transporter"/>
    <property type="match status" value="1"/>
</dbReference>
<keyword evidence="13" id="KW-1185">Reference proteome</keyword>
<dbReference type="GO" id="GO:0009636">
    <property type="term" value="P:response to toxic substance"/>
    <property type="evidence" value="ECO:0007669"/>
    <property type="project" value="UniProtKB-ARBA"/>
</dbReference>
<dbReference type="STRING" id="1071679.BG57_20605"/>
<feature type="transmembrane region" description="Helical" evidence="9">
    <location>
        <begin position="1002"/>
        <end position="1028"/>
    </location>
</feature>
<feature type="transmembrane region" description="Helical" evidence="9">
    <location>
        <begin position="898"/>
        <end position="918"/>
    </location>
</feature>
<reference evidence="10" key="1">
    <citation type="journal article" date="2014" name="Int. J. Syst. Evol. Microbiol.">
        <title>Complete genome of a new Firmicutes species belonging to the dominant human colonic microbiota ('Ruminococcus bicirculans') reveals two chromosomes and a selective capacity to utilize plant glucans.</title>
        <authorList>
            <consortium name="NISC Comparative Sequencing Program"/>
            <person name="Wegmann U."/>
            <person name="Louis P."/>
            <person name="Goesmann A."/>
            <person name="Henrissat B."/>
            <person name="Duncan S.H."/>
            <person name="Flint H.J."/>
        </authorList>
    </citation>
    <scope>NUCLEOTIDE SEQUENCE</scope>
    <source>
        <strain evidence="10">CGMCC 1.11013</strain>
    </source>
</reference>
<comment type="caution">
    <text evidence="11">The sequence shown here is derived from an EMBL/GenBank/DDBJ whole genome shotgun (WGS) entry which is preliminary data.</text>
</comment>
<feature type="transmembrane region" description="Helical" evidence="9">
    <location>
        <begin position="394"/>
        <end position="413"/>
    </location>
</feature>
<gene>
    <name evidence="10" type="primary">bpeB</name>
    <name evidence="11" type="ORF">BG57_20605</name>
    <name evidence="10" type="ORF">GCM10010985_09040</name>
</gene>
<dbReference type="Proteomes" id="UP000597138">
    <property type="component" value="Unassembled WGS sequence"/>
</dbReference>
<evidence type="ECO:0000313" key="11">
    <source>
        <dbReference type="EMBL" id="KDR36011.1"/>
    </source>
</evidence>
<evidence type="ECO:0000256" key="3">
    <source>
        <dbReference type="ARBA" id="ARBA00022448"/>
    </source>
</evidence>